<dbReference type="EMBL" id="CP031313">
    <property type="protein sequence ID" value="QCC49382.1"/>
    <property type="molecule type" value="Genomic_DNA"/>
</dbReference>
<dbReference type="Proteomes" id="UP000296733">
    <property type="component" value="Plasmid unnamed2"/>
</dbReference>
<dbReference type="AlphaFoldDB" id="A0A4D6H8B7"/>
<dbReference type="GO" id="GO:0005975">
    <property type="term" value="P:carbohydrate metabolic process"/>
    <property type="evidence" value="ECO:0007669"/>
    <property type="project" value="InterPro"/>
</dbReference>
<sequence length="60" mass="7263">MGVLWRAYKETNDPQFRDVAIFYADRYLDLYIRDEGKIYNLVEFDEETGEVVRKYNLLAH</sequence>
<evidence type="ECO:0000313" key="2">
    <source>
        <dbReference type="Proteomes" id="UP000296733"/>
    </source>
</evidence>
<dbReference type="KEGG" id="hlm:DV707_16680"/>
<evidence type="ECO:0000313" key="1">
    <source>
        <dbReference type="EMBL" id="QCC49382.1"/>
    </source>
</evidence>
<name>A0A4D6H8B7_9EURY</name>
<geneLocation type="plasmid" evidence="1">
    <name>unnamed2</name>
</geneLocation>
<dbReference type="SUPFAM" id="SSF48208">
    <property type="entry name" value="Six-hairpin glycosidases"/>
    <property type="match status" value="1"/>
</dbReference>
<dbReference type="InterPro" id="IPR012341">
    <property type="entry name" value="6hp_glycosidase-like_sf"/>
</dbReference>
<keyword evidence="1" id="KW-0614">Plasmid</keyword>
<dbReference type="InterPro" id="IPR008928">
    <property type="entry name" value="6-hairpin_glycosidase_sf"/>
</dbReference>
<protein>
    <submittedName>
        <fullName evidence="1">Uncharacterized protein</fullName>
    </submittedName>
</protein>
<reference evidence="1 2" key="1">
    <citation type="journal article" date="2019" name="Nat. Commun.">
        <title>A new type of DNA phosphorothioation-based antiviral system in archaea.</title>
        <authorList>
            <person name="Xiong L."/>
            <person name="Liu S."/>
            <person name="Chen S."/>
            <person name="Xiao Y."/>
            <person name="Zhu B."/>
            <person name="Gao Y."/>
            <person name="Zhang Y."/>
            <person name="Chen B."/>
            <person name="Luo J."/>
            <person name="Deng Z."/>
            <person name="Chen X."/>
            <person name="Wang L."/>
            <person name="Chen S."/>
        </authorList>
    </citation>
    <scope>NUCLEOTIDE SEQUENCE [LARGE SCALE GENOMIC DNA]</scope>
    <source>
        <strain evidence="1 2">CGMCC 1.10331</strain>
        <plasmid evidence="1 2">unnamed2</plasmid>
    </source>
</reference>
<gene>
    <name evidence="1" type="ORF">DV707_16680</name>
</gene>
<accession>A0A4D6H8B7</accession>
<dbReference type="Gene3D" id="1.50.10.10">
    <property type="match status" value="1"/>
</dbReference>
<organism evidence="1 2">
    <name type="scientific">Halobellus limi</name>
    <dbReference type="NCBI Taxonomy" id="699433"/>
    <lineage>
        <taxon>Archaea</taxon>
        <taxon>Methanobacteriati</taxon>
        <taxon>Methanobacteriota</taxon>
        <taxon>Stenosarchaea group</taxon>
        <taxon>Halobacteria</taxon>
        <taxon>Halobacteriales</taxon>
        <taxon>Haloferacaceae</taxon>
        <taxon>Halobellus</taxon>
    </lineage>
</organism>
<proteinExistence type="predicted"/>